<comment type="caution">
    <text evidence="2">The sequence shown here is derived from an EMBL/GenBank/DDBJ whole genome shotgun (WGS) entry which is preliminary data.</text>
</comment>
<reference evidence="2 3" key="1">
    <citation type="journal article" date="2021" name="G3 (Bethesda)">
        <title>Genomic diversity, chromosomal rearrangements, and interspecies hybridization in the ogataea polymorpha species complex.</title>
        <authorList>
            <person name="Hanson S.J."/>
            <person name="Cinneide E.O."/>
            <person name="Salzberg L.I."/>
            <person name="Wolfe K.H."/>
            <person name="McGowan J."/>
            <person name="Fitzpatrick D.A."/>
            <person name="Matlin K."/>
        </authorList>
    </citation>
    <scope>NUCLEOTIDE SEQUENCE [LARGE SCALE GENOMIC DNA]</scope>
    <source>
        <strain evidence="2">51-138</strain>
    </source>
</reference>
<feature type="compositionally biased region" description="Basic and acidic residues" evidence="1">
    <location>
        <begin position="82"/>
        <end position="105"/>
    </location>
</feature>
<feature type="region of interest" description="Disordered" evidence="1">
    <location>
        <begin position="1"/>
        <end position="25"/>
    </location>
</feature>
<dbReference type="EMBL" id="JAHLVD010000003">
    <property type="protein sequence ID" value="KAG7850833.1"/>
    <property type="molecule type" value="Genomic_DNA"/>
</dbReference>
<sequence>MRLQFSRNTPINHVDDGRKRQRRDHHAEEVHLGERTQPNQTHQAEVLPIRGLFVVESRHEHLELHVSVHAPNGVRLKPATTEQERQRRAKEGCRGDDRPASKPVDHACQQGQRRVADDRRETDCHDQREQQQLSMDPPRRPMVCHLDHLVHKDRIVPRRQHMDDNVCDGNGEKKQFLPRRELHIPVPGIGKVRLCRVPRSSKILSQIHQGLFL</sequence>
<evidence type="ECO:0000313" key="3">
    <source>
        <dbReference type="Proteomes" id="UP001197328"/>
    </source>
</evidence>
<dbReference type="Proteomes" id="UP001197328">
    <property type="component" value="Unassembled WGS sequence"/>
</dbReference>
<feature type="region of interest" description="Disordered" evidence="1">
    <location>
        <begin position="73"/>
        <end position="140"/>
    </location>
</feature>
<proteinExistence type="predicted"/>
<feature type="compositionally biased region" description="Polar residues" evidence="1">
    <location>
        <begin position="1"/>
        <end position="11"/>
    </location>
</feature>
<accession>A0ABQ7S0F2</accession>
<evidence type="ECO:0000256" key="1">
    <source>
        <dbReference type="SAM" id="MobiDB-lite"/>
    </source>
</evidence>
<organism evidence="2 3">
    <name type="scientific">Pichia angusta</name>
    <name type="common">Yeast</name>
    <name type="synonym">Hansenula polymorpha</name>
    <dbReference type="NCBI Taxonomy" id="870730"/>
    <lineage>
        <taxon>Eukaryota</taxon>
        <taxon>Fungi</taxon>
        <taxon>Dikarya</taxon>
        <taxon>Ascomycota</taxon>
        <taxon>Saccharomycotina</taxon>
        <taxon>Pichiomycetes</taxon>
        <taxon>Pichiales</taxon>
        <taxon>Pichiaceae</taxon>
        <taxon>Ogataea</taxon>
    </lineage>
</organism>
<feature type="compositionally biased region" description="Basic and acidic residues" evidence="1">
    <location>
        <begin position="114"/>
        <end position="129"/>
    </location>
</feature>
<name>A0ABQ7S0F2_PICAN</name>
<gene>
    <name evidence="2" type="ORF">KL940_001410</name>
</gene>
<evidence type="ECO:0000313" key="2">
    <source>
        <dbReference type="EMBL" id="KAG7850833.1"/>
    </source>
</evidence>
<keyword evidence="3" id="KW-1185">Reference proteome</keyword>
<protein>
    <submittedName>
        <fullName evidence="2">Uncharacterized protein</fullName>
    </submittedName>
</protein>